<comment type="caution">
    <text evidence="6">The sequence shown here is derived from an EMBL/GenBank/DDBJ whole genome shotgun (WGS) entry which is preliminary data.</text>
</comment>
<dbReference type="AlphaFoldDB" id="A0A9N8GZ94"/>
<dbReference type="InterPro" id="IPR016039">
    <property type="entry name" value="Thiolase-like"/>
</dbReference>
<gene>
    <name evidence="6" type="ORF">SEMRO_1_G000370.1</name>
</gene>
<dbReference type="InterPro" id="IPR011141">
    <property type="entry name" value="Polyketide_synthase_type-III"/>
</dbReference>
<evidence type="ECO:0000313" key="7">
    <source>
        <dbReference type="Proteomes" id="UP001153069"/>
    </source>
</evidence>
<keyword evidence="7" id="KW-1185">Reference proteome</keyword>
<accession>A0A9N8GZ94</accession>
<keyword evidence="3" id="KW-0012">Acyltransferase</keyword>
<keyword evidence="2 3" id="KW-0808">Transferase</keyword>
<dbReference type="PANTHER" id="PTHR11877">
    <property type="entry name" value="HYDROXYMETHYLGLUTARYL-COA SYNTHASE"/>
    <property type="match status" value="1"/>
</dbReference>
<dbReference type="EMBL" id="CAICTM010000001">
    <property type="protein sequence ID" value="CAB9496058.1"/>
    <property type="molecule type" value="Genomic_DNA"/>
</dbReference>
<sequence>MMKTQVNTQLLAAISSEQQHIERATPGSVSVPGLKCMKTFNPLITPELMENALKTKTFGRSKAFSPNLSFAVDMVGSPATAFPETSYTQQEVGNILDIKDPVTWKLLSAPHIKKRHLYLPPAIGGDQPRQPTPSQRNATFMKGLDDIGVKAVEAALSDTKTDIKEIDMLVTVTSTGLALPGVSGILIRKLPFRGDVLRSDIVGMGCNGGASGLRAIATQLGHMASIRGKECKALLLCCEVNSAYFVNRDGNIGDGVVNSLFGDGDVASILAASPFGSNFAIPGSPSCVSAGADPRPPKISLLDFQSITIPEYFEDMSYNMDEQSQLPFFKLSKRIPMAVGNSVEIPVRELLDRHGLAPADVCQWVVHGGGKSVMQLVAKNLGLDHDKDLRHTKSVLRDYGNISSGSFLVSLQRLLAEAQEDLDVLQTGDVVALIAMGPGATIEVILGVVTAAAK</sequence>
<dbReference type="InterPro" id="IPR018088">
    <property type="entry name" value="Chalcone/stilbene_synthase_AS"/>
</dbReference>
<organism evidence="6 7">
    <name type="scientific">Seminavis robusta</name>
    <dbReference type="NCBI Taxonomy" id="568900"/>
    <lineage>
        <taxon>Eukaryota</taxon>
        <taxon>Sar</taxon>
        <taxon>Stramenopiles</taxon>
        <taxon>Ochrophyta</taxon>
        <taxon>Bacillariophyta</taxon>
        <taxon>Bacillariophyceae</taxon>
        <taxon>Bacillariophycidae</taxon>
        <taxon>Naviculales</taxon>
        <taxon>Naviculaceae</taxon>
        <taxon>Seminavis</taxon>
    </lineage>
</organism>
<dbReference type="PANTHER" id="PTHR11877:SF46">
    <property type="entry name" value="TYPE III POLYKETIDE SYNTHASE A"/>
    <property type="match status" value="1"/>
</dbReference>
<evidence type="ECO:0000256" key="2">
    <source>
        <dbReference type="ARBA" id="ARBA00022679"/>
    </source>
</evidence>
<dbReference type="InterPro" id="IPR012328">
    <property type="entry name" value="Chalcone/stilbene_synt_C"/>
</dbReference>
<protein>
    <submittedName>
        <fullName evidence="6">Chalcone synthase A</fullName>
    </submittedName>
</protein>
<comment type="similarity">
    <text evidence="1 3">Belongs to the thiolase-like superfamily. Chalcone/stilbene synthases family.</text>
</comment>
<feature type="domain" description="Chalcone/stilbene synthase N-terminal" evidence="4">
    <location>
        <begin position="107"/>
        <end position="274"/>
    </location>
</feature>
<evidence type="ECO:0000313" key="6">
    <source>
        <dbReference type="EMBL" id="CAB9496058.1"/>
    </source>
</evidence>
<evidence type="ECO:0000256" key="3">
    <source>
        <dbReference type="RuleBase" id="RU003633"/>
    </source>
</evidence>
<proteinExistence type="inferred from homology"/>
<dbReference type="SUPFAM" id="SSF53901">
    <property type="entry name" value="Thiolase-like"/>
    <property type="match status" value="1"/>
</dbReference>
<dbReference type="Pfam" id="PF00195">
    <property type="entry name" value="Chal_sti_synt_N"/>
    <property type="match status" value="1"/>
</dbReference>
<dbReference type="Proteomes" id="UP001153069">
    <property type="component" value="Unassembled WGS sequence"/>
</dbReference>
<dbReference type="Pfam" id="PF02797">
    <property type="entry name" value="Chal_sti_synt_C"/>
    <property type="match status" value="1"/>
</dbReference>
<dbReference type="Gene3D" id="3.40.47.10">
    <property type="match status" value="2"/>
</dbReference>
<dbReference type="GO" id="GO:0030639">
    <property type="term" value="P:polyketide biosynthetic process"/>
    <property type="evidence" value="ECO:0007669"/>
    <property type="project" value="TreeGrafter"/>
</dbReference>
<evidence type="ECO:0000259" key="5">
    <source>
        <dbReference type="Pfam" id="PF02797"/>
    </source>
</evidence>
<reference evidence="6" key="1">
    <citation type="submission" date="2020-06" db="EMBL/GenBank/DDBJ databases">
        <authorList>
            <consortium name="Plant Systems Biology data submission"/>
        </authorList>
    </citation>
    <scope>NUCLEOTIDE SEQUENCE</scope>
    <source>
        <strain evidence="6">D6</strain>
    </source>
</reference>
<dbReference type="GO" id="GO:0016747">
    <property type="term" value="F:acyltransferase activity, transferring groups other than amino-acyl groups"/>
    <property type="evidence" value="ECO:0007669"/>
    <property type="project" value="InterPro"/>
</dbReference>
<evidence type="ECO:0000256" key="1">
    <source>
        <dbReference type="ARBA" id="ARBA00005531"/>
    </source>
</evidence>
<evidence type="ECO:0000259" key="4">
    <source>
        <dbReference type="Pfam" id="PF00195"/>
    </source>
</evidence>
<feature type="domain" description="Chalcone/stilbene synthase C-terminal" evidence="5">
    <location>
        <begin position="329"/>
        <end position="446"/>
    </location>
</feature>
<dbReference type="OrthoDB" id="329835at2759"/>
<dbReference type="PROSITE" id="PS00441">
    <property type="entry name" value="CHALCONE_SYNTH"/>
    <property type="match status" value="1"/>
</dbReference>
<dbReference type="InterPro" id="IPR001099">
    <property type="entry name" value="Chalcone/stilbene_synt_N"/>
</dbReference>
<name>A0A9N8GZ94_9STRA</name>